<dbReference type="SFLD" id="SFLDG01129">
    <property type="entry name" value="C1.5:_HAD__Beta-PGM__Phosphata"/>
    <property type="match status" value="1"/>
</dbReference>
<dbReference type="NCBIfam" id="TIGR01549">
    <property type="entry name" value="HAD-SF-IA-v1"/>
    <property type="match status" value="1"/>
</dbReference>
<dbReference type="Proteomes" id="UP000704068">
    <property type="component" value="Unassembled WGS sequence"/>
</dbReference>
<dbReference type="GO" id="GO:0005829">
    <property type="term" value="C:cytosol"/>
    <property type="evidence" value="ECO:0007669"/>
    <property type="project" value="TreeGrafter"/>
</dbReference>
<dbReference type="PANTHER" id="PTHR43434:SF24">
    <property type="entry name" value="HYDROLASE-RELATED"/>
    <property type="match status" value="1"/>
</dbReference>
<sequence length="217" mass="24058">MIRTLILDFDGTLADTQTSILSTTHAALQEMGLPQPSDDFIRSLIGLPLKDMFLRYPGIKDEAMAQTGFDTYKRLFDPIAEQTFRLFPKVEATLRQLRSESSIKIITASSRMVASQEHLLGLTNIRECFDLLCGLETVKHQKPAPDMVLHILDVTQTAAHEALVVGDATYDIIMGQGANCHTCAVTYGNQSAEQLNSAQPEFIIDNFEEVGRLALEL</sequence>
<protein>
    <submittedName>
        <fullName evidence="1">HAD family hydrolase</fullName>
    </submittedName>
</protein>
<dbReference type="Pfam" id="PF13419">
    <property type="entry name" value="HAD_2"/>
    <property type="match status" value="1"/>
</dbReference>
<dbReference type="PANTHER" id="PTHR43434">
    <property type="entry name" value="PHOSPHOGLYCOLATE PHOSPHATASE"/>
    <property type="match status" value="1"/>
</dbReference>
<dbReference type="Gene3D" id="3.40.50.1000">
    <property type="entry name" value="HAD superfamily/HAD-like"/>
    <property type="match status" value="1"/>
</dbReference>
<dbReference type="InterPro" id="IPR041492">
    <property type="entry name" value="HAD_2"/>
</dbReference>
<evidence type="ECO:0000313" key="2">
    <source>
        <dbReference type="Proteomes" id="UP000704068"/>
    </source>
</evidence>
<dbReference type="GO" id="GO:0008967">
    <property type="term" value="F:phosphoglycolate phosphatase activity"/>
    <property type="evidence" value="ECO:0007669"/>
    <property type="project" value="TreeGrafter"/>
</dbReference>
<dbReference type="InterPro" id="IPR036412">
    <property type="entry name" value="HAD-like_sf"/>
</dbReference>
<dbReference type="GO" id="GO:0006281">
    <property type="term" value="P:DNA repair"/>
    <property type="evidence" value="ECO:0007669"/>
    <property type="project" value="TreeGrafter"/>
</dbReference>
<dbReference type="InterPro" id="IPR006439">
    <property type="entry name" value="HAD-SF_hydro_IA"/>
</dbReference>
<dbReference type="RefSeq" id="WP_303764663.1">
    <property type="nucleotide sequence ID" value="NZ_JABZGR010000038.1"/>
</dbReference>
<reference evidence="1" key="1">
    <citation type="submission" date="2020-04" db="EMBL/GenBank/DDBJ databases">
        <title>Deep metagenomics examines the oral microbiome during advanced dental caries in children, revealing novel taxa and co-occurrences with host molecules.</title>
        <authorList>
            <person name="Baker J.L."/>
            <person name="Morton J.T."/>
            <person name="Dinis M."/>
            <person name="Alvarez R."/>
            <person name="Tran N.C."/>
            <person name="Knight R."/>
            <person name="Edlund A."/>
        </authorList>
    </citation>
    <scope>NUCLEOTIDE SEQUENCE</scope>
    <source>
        <strain evidence="1">JCVI_34_bin.1</strain>
    </source>
</reference>
<name>A0A929RZU9_9BACT</name>
<dbReference type="Gene3D" id="1.10.150.240">
    <property type="entry name" value="Putative phosphatase, domain 2"/>
    <property type="match status" value="1"/>
</dbReference>
<dbReference type="InterPro" id="IPR050155">
    <property type="entry name" value="HAD-like_hydrolase_sf"/>
</dbReference>
<comment type="caution">
    <text evidence="1">The sequence shown here is derived from an EMBL/GenBank/DDBJ whole genome shotgun (WGS) entry which is preliminary data.</text>
</comment>
<organism evidence="1 2">
    <name type="scientific">Alloprevotella tannerae</name>
    <dbReference type="NCBI Taxonomy" id="76122"/>
    <lineage>
        <taxon>Bacteria</taxon>
        <taxon>Pseudomonadati</taxon>
        <taxon>Bacteroidota</taxon>
        <taxon>Bacteroidia</taxon>
        <taxon>Bacteroidales</taxon>
        <taxon>Prevotellaceae</taxon>
        <taxon>Alloprevotella</taxon>
    </lineage>
</organism>
<proteinExistence type="predicted"/>
<gene>
    <name evidence="1" type="ORF">HXK21_08620</name>
</gene>
<dbReference type="InterPro" id="IPR023214">
    <property type="entry name" value="HAD_sf"/>
</dbReference>
<dbReference type="SFLD" id="SFLDS00003">
    <property type="entry name" value="Haloacid_Dehalogenase"/>
    <property type="match status" value="1"/>
</dbReference>
<dbReference type="EMBL" id="JABZGR010000038">
    <property type="protein sequence ID" value="MBF0971084.1"/>
    <property type="molecule type" value="Genomic_DNA"/>
</dbReference>
<accession>A0A929RZU9</accession>
<dbReference type="InterPro" id="IPR023198">
    <property type="entry name" value="PGP-like_dom2"/>
</dbReference>
<keyword evidence="1" id="KW-0378">Hydrolase</keyword>
<dbReference type="SUPFAM" id="SSF56784">
    <property type="entry name" value="HAD-like"/>
    <property type="match status" value="1"/>
</dbReference>
<evidence type="ECO:0000313" key="1">
    <source>
        <dbReference type="EMBL" id="MBF0971084.1"/>
    </source>
</evidence>
<dbReference type="AlphaFoldDB" id="A0A929RZU9"/>